<proteinExistence type="predicted"/>
<comment type="caution">
    <text evidence="3">The sequence shown here is derived from an EMBL/GenBank/DDBJ whole genome shotgun (WGS) entry which is preliminary data.</text>
</comment>
<dbReference type="VEuPathDB" id="FungiDB:P170DRAFT_468538"/>
<dbReference type="RefSeq" id="XP_024699071.1">
    <property type="nucleotide sequence ID" value="XM_024852562.1"/>
</dbReference>
<dbReference type="CDD" id="cd00167">
    <property type="entry name" value="SANT"/>
    <property type="match status" value="1"/>
</dbReference>
<gene>
    <name evidence="3" type="ORF">P170DRAFT_468538</name>
</gene>
<evidence type="ECO:0000259" key="2">
    <source>
        <dbReference type="PROSITE" id="PS50090"/>
    </source>
</evidence>
<dbReference type="OrthoDB" id="5427780at2759"/>
<evidence type="ECO:0000256" key="1">
    <source>
        <dbReference type="SAM" id="MobiDB-lite"/>
    </source>
</evidence>
<feature type="compositionally biased region" description="Acidic residues" evidence="1">
    <location>
        <begin position="100"/>
        <end position="113"/>
    </location>
</feature>
<dbReference type="AlphaFoldDB" id="A0A2I2FT15"/>
<dbReference type="Gene3D" id="1.10.10.60">
    <property type="entry name" value="Homeodomain-like"/>
    <property type="match status" value="1"/>
</dbReference>
<dbReference type="PROSITE" id="PS50090">
    <property type="entry name" value="MYB_LIKE"/>
    <property type="match status" value="1"/>
</dbReference>
<sequence length="216" mass="25321">MPVFVVNGKRYRVRFLSLLNGSEPITEDPLPSPRKRGKSAIPDVAADRTWTHEEDRILHELKSCHIPWKYVSVAMGNRPVAQLKRRWYYLRDRKPNDVETADWVDQPDDEEGSPWEGNKKGVNKSRRRVSFADPLTTVREVDQNYDDDNDDEDLSRHPKIKKVSYIESDFTLKEVLLLHRIAAKWERDRWVAISTRFNDKTGHSLTPEQAKWIVDD</sequence>
<dbReference type="Proteomes" id="UP000234275">
    <property type="component" value="Unassembled WGS sequence"/>
</dbReference>
<feature type="domain" description="Myb-like" evidence="2">
    <location>
        <begin position="50"/>
        <end position="91"/>
    </location>
</feature>
<dbReference type="InterPro" id="IPR001005">
    <property type="entry name" value="SANT/Myb"/>
</dbReference>
<dbReference type="EMBL" id="MSFO01000010">
    <property type="protein sequence ID" value="PLB43769.1"/>
    <property type="molecule type" value="Genomic_DNA"/>
</dbReference>
<evidence type="ECO:0000313" key="4">
    <source>
        <dbReference type="Proteomes" id="UP000234275"/>
    </source>
</evidence>
<accession>A0A2I2FT15</accession>
<dbReference type="InterPro" id="IPR009057">
    <property type="entry name" value="Homeodomain-like_sf"/>
</dbReference>
<protein>
    <recommendedName>
        <fullName evidence="2">Myb-like domain-containing protein</fullName>
    </recommendedName>
</protein>
<dbReference type="STRING" id="1392250.A0A2I2FT15"/>
<name>A0A2I2FT15_9EURO</name>
<dbReference type="GeneID" id="36560260"/>
<dbReference type="SUPFAM" id="SSF46689">
    <property type="entry name" value="Homeodomain-like"/>
    <property type="match status" value="1"/>
</dbReference>
<reference evidence="3 4" key="1">
    <citation type="submission" date="2016-12" db="EMBL/GenBank/DDBJ databases">
        <title>The genomes of Aspergillus section Nigri reveals drivers in fungal speciation.</title>
        <authorList>
            <consortium name="DOE Joint Genome Institute"/>
            <person name="Vesth T.C."/>
            <person name="Nybo J."/>
            <person name="Theobald S."/>
            <person name="Brandl J."/>
            <person name="Frisvad J.C."/>
            <person name="Nielsen K.F."/>
            <person name="Lyhne E.K."/>
            <person name="Kogle M.E."/>
            <person name="Kuo A."/>
            <person name="Riley R."/>
            <person name="Clum A."/>
            <person name="Nolan M."/>
            <person name="Lipzen A."/>
            <person name="Salamov A."/>
            <person name="Henrissat B."/>
            <person name="Wiebenga A."/>
            <person name="De Vries R.P."/>
            <person name="Grigoriev I.V."/>
            <person name="Mortensen U.H."/>
            <person name="Andersen M.R."/>
            <person name="Baker S.E."/>
        </authorList>
    </citation>
    <scope>NUCLEOTIDE SEQUENCE [LARGE SCALE GENOMIC DNA]</scope>
    <source>
        <strain evidence="3 4">IBT 23096</strain>
    </source>
</reference>
<feature type="region of interest" description="Disordered" evidence="1">
    <location>
        <begin position="100"/>
        <end position="127"/>
    </location>
</feature>
<organism evidence="3 4">
    <name type="scientific">Aspergillus steynii IBT 23096</name>
    <dbReference type="NCBI Taxonomy" id="1392250"/>
    <lineage>
        <taxon>Eukaryota</taxon>
        <taxon>Fungi</taxon>
        <taxon>Dikarya</taxon>
        <taxon>Ascomycota</taxon>
        <taxon>Pezizomycotina</taxon>
        <taxon>Eurotiomycetes</taxon>
        <taxon>Eurotiomycetidae</taxon>
        <taxon>Eurotiales</taxon>
        <taxon>Aspergillaceae</taxon>
        <taxon>Aspergillus</taxon>
        <taxon>Aspergillus subgen. Circumdati</taxon>
    </lineage>
</organism>
<evidence type="ECO:0000313" key="3">
    <source>
        <dbReference type="EMBL" id="PLB43769.1"/>
    </source>
</evidence>
<keyword evidence="4" id="KW-1185">Reference proteome</keyword>